<sequence length="96" mass="11349">MKARIPNSAKLTKKQIQAAKSYSRQVVKADQERLLRQYFKLMCYVLNRNFGFGSKRCLAVINGISRLSAEHDQDEIFWEHLDRVIVDEMKLDFKRD</sequence>
<accession>A0A412AWQ7</accession>
<organism evidence="1 2">
    <name type="scientific">[Clostridium] leptum</name>
    <dbReference type="NCBI Taxonomy" id="1535"/>
    <lineage>
        <taxon>Bacteria</taxon>
        <taxon>Bacillati</taxon>
        <taxon>Bacillota</taxon>
        <taxon>Clostridia</taxon>
        <taxon>Eubacteriales</taxon>
        <taxon>Oscillospiraceae</taxon>
        <taxon>Oscillospiraceae incertae sedis</taxon>
    </lineage>
</organism>
<proteinExistence type="predicted"/>
<dbReference type="EMBL" id="QRTC01000032">
    <property type="protein sequence ID" value="RGQ39571.1"/>
    <property type="molecule type" value="Genomic_DNA"/>
</dbReference>
<evidence type="ECO:0000313" key="2">
    <source>
        <dbReference type="Proteomes" id="UP000284751"/>
    </source>
</evidence>
<dbReference type="AlphaFoldDB" id="A0A412AWQ7"/>
<reference evidence="1 2" key="1">
    <citation type="submission" date="2018-08" db="EMBL/GenBank/DDBJ databases">
        <title>A genome reference for cultivated species of the human gut microbiota.</title>
        <authorList>
            <person name="Zou Y."/>
            <person name="Xue W."/>
            <person name="Luo G."/>
        </authorList>
    </citation>
    <scope>NUCLEOTIDE SEQUENCE [LARGE SCALE GENOMIC DNA]</scope>
    <source>
        <strain evidence="1 2">AF28-26</strain>
    </source>
</reference>
<evidence type="ECO:0000313" key="1">
    <source>
        <dbReference type="EMBL" id="RGQ39571.1"/>
    </source>
</evidence>
<name>A0A412AWQ7_9FIRM</name>
<comment type="caution">
    <text evidence="1">The sequence shown here is derived from an EMBL/GenBank/DDBJ whole genome shotgun (WGS) entry which is preliminary data.</text>
</comment>
<gene>
    <name evidence="1" type="ORF">DWY99_08670</name>
</gene>
<protein>
    <submittedName>
        <fullName evidence="1">Uncharacterized protein</fullName>
    </submittedName>
</protein>
<dbReference type="Proteomes" id="UP000284751">
    <property type="component" value="Unassembled WGS sequence"/>
</dbReference>